<evidence type="ECO:0000313" key="3">
    <source>
        <dbReference type="Proteomes" id="UP000182034"/>
    </source>
</evidence>
<gene>
    <name evidence="2" type="ORF">SAMN05216324_11170</name>
</gene>
<sequence length="151" mass="18019">MKIYTIKESRGSLKLLNEENQLVGEVLYEFVTGINRRIKIDNEIFKIKNTGFLWYDNDVFDKNGILVLKNDYAKNRIFYYDQDTEFFTYKFKGWFNKKLYLYNNGDQPVLMIGYKQKIFKNQYIIEVGKGFTNYIVILSLLNFYISELSSA</sequence>
<evidence type="ECO:0000256" key="1">
    <source>
        <dbReference type="SAM" id="Phobius"/>
    </source>
</evidence>
<organism evidence="2 3">
    <name type="scientific">Chryseobacterium limigenitum</name>
    <dbReference type="NCBI Taxonomy" id="1612149"/>
    <lineage>
        <taxon>Bacteria</taxon>
        <taxon>Pseudomonadati</taxon>
        <taxon>Bacteroidota</taxon>
        <taxon>Flavobacteriia</taxon>
        <taxon>Flavobacteriales</taxon>
        <taxon>Weeksellaceae</taxon>
        <taxon>Chryseobacterium group</taxon>
        <taxon>Chryseobacterium</taxon>
    </lineage>
</organism>
<evidence type="ECO:0008006" key="4">
    <source>
        <dbReference type="Google" id="ProtNLM"/>
    </source>
</evidence>
<reference evidence="3" key="1">
    <citation type="submission" date="2016-10" db="EMBL/GenBank/DDBJ databases">
        <authorList>
            <person name="Varghese N."/>
            <person name="Submissions S."/>
        </authorList>
    </citation>
    <scope>NUCLEOTIDE SEQUENCE [LARGE SCALE GENOMIC DNA]</scope>
    <source>
        <strain evidence="3">SUR2</strain>
    </source>
</reference>
<proteinExistence type="predicted"/>
<dbReference type="AlphaFoldDB" id="A0A1K2ITC5"/>
<keyword evidence="1" id="KW-0472">Membrane</keyword>
<accession>A0A1K2ITC5</accession>
<dbReference type="RefSeq" id="WP_072410887.1">
    <property type="nucleotide sequence ID" value="NZ_FPKW01000011.1"/>
</dbReference>
<keyword evidence="1" id="KW-0812">Transmembrane</keyword>
<protein>
    <recommendedName>
        <fullName evidence="4">LURP-one-related</fullName>
    </recommendedName>
</protein>
<keyword evidence="3" id="KW-1185">Reference proteome</keyword>
<feature type="transmembrane region" description="Helical" evidence="1">
    <location>
        <begin position="123"/>
        <end position="145"/>
    </location>
</feature>
<name>A0A1K2ITC5_9FLAO</name>
<dbReference type="OrthoDB" id="1261472at2"/>
<dbReference type="Proteomes" id="UP000182034">
    <property type="component" value="Unassembled WGS sequence"/>
</dbReference>
<evidence type="ECO:0000313" key="2">
    <source>
        <dbReference type="EMBL" id="SFZ95615.1"/>
    </source>
</evidence>
<dbReference type="STRING" id="1612149.SAMN05216324_11170"/>
<dbReference type="EMBL" id="FPKW01000011">
    <property type="protein sequence ID" value="SFZ95615.1"/>
    <property type="molecule type" value="Genomic_DNA"/>
</dbReference>
<keyword evidence="1" id="KW-1133">Transmembrane helix</keyword>